<keyword evidence="3" id="KW-1185">Reference proteome</keyword>
<evidence type="ECO:0000256" key="1">
    <source>
        <dbReference type="SAM" id="MobiDB-lite"/>
    </source>
</evidence>
<dbReference type="AlphaFoldDB" id="A0AAD9HFD3"/>
<proteinExistence type="predicted"/>
<protein>
    <submittedName>
        <fullName evidence="2">Uncharacterized protein</fullName>
    </submittedName>
</protein>
<accession>A0AAD9HFD3</accession>
<reference evidence="2" key="1">
    <citation type="submission" date="2021-06" db="EMBL/GenBank/DDBJ databases">
        <title>Comparative genomics, transcriptomics and evolutionary studies reveal genomic signatures of adaptation to plant cell wall in hemibiotrophic fungi.</title>
        <authorList>
            <consortium name="DOE Joint Genome Institute"/>
            <person name="Baroncelli R."/>
            <person name="Diaz J.F."/>
            <person name="Benocci T."/>
            <person name="Peng M."/>
            <person name="Battaglia E."/>
            <person name="Haridas S."/>
            <person name="Andreopoulos W."/>
            <person name="Labutti K."/>
            <person name="Pangilinan J."/>
            <person name="Floch G.L."/>
            <person name="Makela M.R."/>
            <person name="Henrissat B."/>
            <person name="Grigoriev I.V."/>
            <person name="Crouch J.A."/>
            <person name="De Vries R.P."/>
            <person name="Sukno S.A."/>
            <person name="Thon M.R."/>
        </authorList>
    </citation>
    <scope>NUCLEOTIDE SEQUENCE</scope>
    <source>
        <strain evidence="2">MAFF235873</strain>
    </source>
</reference>
<comment type="caution">
    <text evidence="2">The sequence shown here is derived from an EMBL/GenBank/DDBJ whole genome shotgun (WGS) entry which is preliminary data.</text>
</comment>
<evidence type="ECO:0000313" key="3">
    <source>
        <dbReference type="Proteomes" id="UP001232148"/>
    </source>
</evidence>
<feature type="compositionally biased region" description="Polar residues" evidence="1">
    <location>
        <begin position="61"/>
        <end position="70"/>
    </location>
</feature>
<name>A0AAD9HFD3_9PEZI</name>
<dbReference type="Proteomes" id="UP001232148">
    <property type="component" value="Unassembled WGS sequence"/>
</dbReference>
<dbReference type="EMBL" id="MU842888">
    <property type="protein sequence ID" value="KAK2027833.1"/>
    <property type="molecule type" value="Genomic_DNA"/>
</dbReference>
<feature type="region of interest" description="Disordered" evidence="1">
    <location>
        <begin position="48"/>
        <end position="82"/>
    </location>
</feature>
<evidence type="ECO:0000313" key="2">
    <source>
        <dbReference type="EMBL" id="KAK2027833.1"/>
    </source>
</evidence>
<sequence length="82" mass="8970">MSAQLWLQLLDKMSLHAMPALLVATETPQQPDPASHQKVFAHDARHVRRAAGTSRVVSPFDRSTSASGSGPRTDRRGRRVAP</sequence>
<organism evidence="2 3">
    <name type="scientific">Colletotrichum zoysiae</name>
    <dbReference type="NCBI Taxonomy" id="1216348"/>
    <lineage>
        <taxon>Eukaryota</taxon>
        <taxon>Fungi</taxon>
        <taxon>Dikarya</taxon>
        <taxon>Ascomycota</taxon>
        <taxon>Pezizomycotina</taxon>
        <taxon>Sordariomycetes</taxon>
        <taxon>Hypocreomycetidae</taxon>
        <taxon>Glomerellales</taxon>
        <taxon>Glomerellaceae</taxon>
        <taxon>Colletotrichum</taxon>
        <taxon>Colletotrichum graminicola species complex</taxon>
    </lineage>
</organism>
<gene>
    <name evidence="2" type="ORF">LX32DRAFT_640562</name>
</gene>